<gene>
    <name evidence="10" type="primary">dacA</name>
    <name evidence="12" type="ORF">ABR189_07395</name>
</gene>
<name>A0ABV2T2D6_9BACT</name>
<dbReference type="InterPro" id="IPR034701">
    <property type="entry name" value="CdaA"/>
</dbReference>
<evidence type="ECO:0000256" key="9">
    <source>
        <dbReference type="ARBA" id="ARBA00023136"/>
    </source>
</evidence>
<dbReference type="HAMAP" id="MF_01499">
    <property type="entry name" value="DacA"/>
    <property type="match status" value="1"/>
</dbReference>
<keyword evidence="9 10" id="KW-0472">Membrane</keyword>
<evidence type="ECO:0000256" key="3">
    <source>
        <dbReference type="ARBA" id="ARBA00022679"/>
    </source>
</evidence>
<keyword evidence="2 10" id="KW-1003">Cell membrane</keyword>
<evidence type="ECO:0000313" key="13">
    <source>
        <dbReference type="Proteomes" id="UP001549749"/>
    </source>
</evidence>
<dbReference type="EMBL" id="JBEXAC010000001">
    <property type="protein sequence ID" value="MET6997188.1"/>
    <property type="molecule type" value="Genomic_DNA"/>
</dbReference>
<comment type="function">
    <text evidence="10">Catalyzes the condensation of 2 ATP molecules into cyclic di-AMP (c-di-AMP), a second messenger used to regulate differing processes in different bacteria.</text>
</comment>
<dbReference type="Proteomes" id="UP001549749">
    <property type="component" value="Unassembled WGS sequence"/>
</dbReference>
<dbReference type="InterPro" id="IPR045585">
    <property type="entry name" value="CdaA_N"/>
</dbReference>
<keyword evidence="8 10" id="KW-1133">Transmembrane helix</keyword>
<dbReference type="PROSITE" id="PS51794">
    <property type="entry name" value="DAC"/>
    <property type="match status" value="1"/>
</dbReference>
<comment type="caution">
    <text evidence="12">The sequence shown here is derived from an EMBL/GenBank/DDBJ whole genome shotgun (WGS) entry which is preliminary data.</text>
</comment>
<organism evidence="12 13">
    <name type="scientific">Chitinophaga defluvii</name>
    <dbReference type="NCBI Taxonomy" id="3163343"/>
    <lineage>
        <taxon>Bacteria</taxon>
        <taxon>Pseudomonadati</taxon>
        <taxon>Bacteroidota</taxon>
        <taxon>Chitinophagia</taxon>
        <taxon>Chitinophagales</taxon>
        <taxon>Chitinophagaceae</taxon>
        <taxon>Chitinophaga</taxon>
    </lineage>
</organism>
<evidence type="ECO:0000256" key="5">
    <source>
        <dbReference type="ARBA" id="ARBA00022695"/>
    </source>
</evidence>
<dbReference type="SUPFAM" id="SSF143597">
    <property type="entry name" value="YojJ-like"/>
    <property type="match status" value="1"/>
</dbReference>
<evidence type="ECO:0000313" key="12">
    <source>
        <dbReference type="EMBL" id="MET6997188.1"/>
    </source>
</evidence>
<evidence type="ECO:0000256" key="1">
    <source>
        <dbReference type="ARBA" id="ARBA00000877"/>
    </source>
</evidence>
<keyword evidence="3 10" id="KW-0808">Transferase</keyword>
<reference evidence="12 13" key="1">
    <citation type="submission" date="2024-06" db="EMBL/GenBank/DDBJ databases">
        <title>Chitinophaga defluvii sp. nov., isolated from municipal sewage.</title>
        <authorList>
            <person name="Zhang L."/>
        </authorList>
    </citation>
    <scope>NUCLEOTIDE SEQUENCE [LARGE SCALE GENOMIC DNA]</scope>
    <source>
        <strain evidence="12 13">H8</strain>
    </source>
</reference>
<dbReference type="PANTHER" id="PTHR34185:SF1">
    <property type="entry name" value="DIADENYLATE CYCLASE"/>
    <property type="match status" value="1"/>
</dbReference>
<dbReference type="Pfam" id="PF19293">
    <property type="entry name" value="CdaA_N"/>
    <property type="match status" value="1"/>
</dbReference>
<comment type="caution">
    <text evidence="10">Lacks conserved residue(s) required for the propagation of feature annotation.</text>
</comment>
<evidence type="ECO:0000256" key="7">
    <source>
        <dbReference type="ARBA" id="ARBA00022840"/>
    </source>
</evidence>
<protein>
    <recommendedName>
        <fullName evidence="10">Diadenylate cyclase</fullName>
        <shortName evidence="10">DAC</shortName>
        <ecNumber evidence="10">2.7.7.85</ecNumber>
    </recommendedName>
    <alternativeName>
        <fullName evidence="10">Cyclic-di-AMP synthase</fullName>
        <shortName evidence="10">c-di-AMP synthase</shortName>
    </alternativeName>
</protein>
<feature type="transmembrane region" description="Helical" evidence="10">
    <location>
        <begin position="79"/>
        <end position="97"/>
    </location>
</feature>
<evidence type="ECO:0000256" key="8">
    <source>
        <dbReference type="ARBA" id="ARBA00022989"/>
    </source>
</evidence>
<keyword evidence="4 10" id="KW-0812">Transmembrane</keyword>
<evidence type="ECO:0000259" key="11">
    <source>
        <dbReference type="PROSITE" id="PS51794"/>
    </source>
</evidence>
<dbReference type="RefSeq" id="WP_354659827.1">
    <property type="nucleotide sequence ID" value="NZ_JBEXAC010000001.1"/>
</dbReference>
<evidence type="ECO:0000256" key="6">
    <source>
        <dbReference type="ARBA" id="ARBA00022741"/>
    </source>
</evidence>
<dbReference type="Gene3D" id="3.40.1700.10">
    <property type="entry name" value="DNA integrity scanning protein, DisA, N-terminal domain"/>
    <property type="match status" value="1"/>
</dbReference>
<comment type="catalytic activity">
    <reaction evidence="1 10">
        <text>2 ATP = 3',3'-c-di-AMP + 2 diphosphate</text>
        <dbReference type="Rhea" id="RHEA:35655"/>
        <dbReference type="ChEBI" id="CHEBI:30616"/>
        <dbReference type="ChEBI" id="CHEBI:33019"/>
        <dbReference type="ChEBI" id="CHEBI:71500"/>
        <dbReference type="EC" id="2.7.7.85"/>
    </reaction>
</comment>
<dbReference type="InterPro" id="IPR014046">
    <property type="entry name" value="C-di-AMP_synthase"/>
</dbReference>
<keyword evidence="5 10" id="KW-0548">Nucleotidyltransferase</keyword>
<proteinExistence type="inferred from homology"/>
<dbReference type="PANTHER" id="PTHR34185">
    <property type="entry name" value="DIADENYLATE CYCLASE"/>
    <property type="match status" value="1"/>
</dbReference>
<keyword evidence="7 10" id="KW-0067">ATP-binding</keyword>
<dbReference type="EC" id="2.7.7.85" evidence="10"/>
<keyword evidence="6 10" id="KW-0547">Nucleotide-binding</keyword>
<feature type="transmembrane region" description="Helical" evidence="10">
    <location>
        <begin position="12"/>
        <end position="31"/>
    </location>
</feature>
<accession>A0ABV2T2D6</accession>
<evidence type="ECO:0000256" key="4">
    <source>
        <dbReference type="ARBA" id="ARBA00022692"/>
    </source>
</evidence>
<feature type="transmembrane region" description="Helical" evidence="10">
    <location>
        <begin position="104"/>
        <end position="122"/>
    </location>
</feature>
<evidence type="ECO:0000256" key="10">
    <source>
        <dbReference type="HAMAP-Rule" id="MF_01499"/>
    </source>
</evidence>
<sequence>MTELFQIKGYAFGWMNVLDVLVGIFLIIQFYRLIKRTLAVKVFLGLLMVCSVYFLLRILQMPVVYDMKEVFQLYGYEFRWLNILDLLIVVFLVIQLYRLLQGSLAFNIFVGLLVVYAAYFLVQALKMPILTNILQNFINVGIIAIIIIFQPEIRKFLLVLGKKTPLSKDSFFTKLFLPDKFKSYKEEENIIDELVIAVARMAASHTGALIIIATSYRVKFDTASSITIDANVSAKLIESIFAKNSPLHDGAMIIIGNKILAAKVILPVSENPDLPTRIGLRHRSGVGITEHSDNLAVIVSEERGAVSYAQDGTLVQNVSLEDLKIKLYEVLIDG</sequence>
<comment type="subunit">
    <text evidence="10">Probably a homodimer.</text>
</comment>
<dbReference type="PIRSF" id="PIRSF004793">
    <property type="entry name" value="UCP004793"/>
    <property type="match status" value="1"/>
</dbReference>
<keyword evidence="13" id="KW-1185">Reference proteome</keyword>
<evidence type="ECO:0000256" key="2">
    <source>
        <dbReference type="ARBA" id="ARBA00022475"/>
    </source>
</evidence>
<comment type="similarity">
    <text evidence="10">Belongs to the adenylate cyclase family. DacA/CdaA subfamily.</text>
</comment>
<feature type="transmembrane region" description="Helical" evidence="10">
    <location>
        <begin position="128"/>
        <end position="149"/>
    </location>
</feature>
<feature type="domain" description="DAC" evidence="11">
    <location>
        <begin position="150"/>
        <end position="320"/>
    </location>
</feature>
<feature type="transmembrane region" description="Helical" evidence="10">
    <location>
        <begin position="38"/>
        <end position="59"/>
    </location>
</feature>
<dbReference type="Pfam" id="PF02457">
    <property type="entry name" value="DAC"/>
    <property type="match status" value="1"/>
</dbReference>
<dbReference type="InterPro" id="IPR003390">
    <property type="entry name" value="DNA_integrity_scan_DisA_N"/>
</dbReference>
<dbReference type="InterPro" id="IPR050338">
    <property type="entry name" value="DisA"/>
</dbReference>
<dbReference type="InterPro" id="IPR036888">
    <property type="entry name" value="DNA_integrity_DisA_N_sf"/>
</dbReference>